<dbReference type="EMBL" id="CP111020">
    <property type="protein sequence ID" value="WAR14203.1"/>
    <property type="molecule type" value="Genomic_DNA"/>
</dbReference>
<name>A0ABY7EW69_MYAAR</name>
<sequence>STKPSSKSRRISERPRNYGVPQNILTTWLKTKEQIKVKYLAGDVESEGKKACGAKYPRVETALLNCFQNARGKMPLSMAS</sequence>
<gene>
    <name evidence="1" type="ORF">MAR_004308</name>
</gene>
<proteinExistence type="predicted"/>
<protein>
    <submittedName>
        <fullName evidence="1">Uncharacterized protein</fullName>
    </submittedName>
</protein>
<feature type="non-terminal residue" evidence="1">
    <location>
        <position position="1"/>
    </location>
</feature>
<accession>A0ABY7EW69</accession>
<reference evidence="1" key="1">
    <citation type="submission" date="2022-11" db="EMBL/GenBank/DDBJ databases">
        <title>Centuries of genome instability and evolution in soft-shell clam transmissible cancer (bioRxiv).</title>
        <authorList>
            <person name="Hart S.F.M."/>
            <person name="Yonemitsu M.A."/>
            <person name="Giersch R.M."/>
            <person name="Beal B.F."/>
            <person name="Arriagada G."/>
            <person name="Davis B.W."/>
            <person name="Ostrander E.A."/>
            <person name="Goff S.P."/>
            <person name="Metzger M.J."/>
        </authorList>
    </citation>
    <scope>NUCLEOTIDE SEQUENCE</scope>
    <source>
        <strain evidence="1">MELC-2E11</strain>
        <tissue evidence="1">Siphon/mantle</tissue>
    </source>
</reference>
<evidence type="ECO:0000313" key="1">
    <source>
        <dbReference type="EMBL" id="WAR14203.1"/>
    </source>
</evidence>
<organism evidence="1 2">
    <name type="scientific">Mya arenaria</name>
    <name type="common">Soft-shell clam</name>
    <dbReference type="NCBI Taxonomy" id="6604"/>
    <lineage>
        <taxon>Eukaryota</taxon>
        <taxon>Metazoa</taxon>
        <taxon>Spiralia</taxon>
        <taxon>Lophotrochozoa</taxon>
        <taxon>Mollusca</taxon>
        <taxon>Bivalvia</taxon>
        <taxon>Autobranchia</taxon>
        <taxon>Heteroconchia</taxon>
        <taxon>Euheterodonta</taxon>
        <taxon>Imparidentia</taxon>
        <taxon>Neoheterodontei</taxon>
        <taxon>Myida</taxon>
        <taxon>Myoidea</taxon>
        <taxon>Myidae</taxon>
        <taxon>Mya</taxon>
    </lineage>
</organism>
<evidence type="ECO:0000313" key="2">
    <source>
        <dbReference type="Proteomes" id="UP001164746"/>
    </source>
</evidence>
<keyword evidence="2" id="KW-1185">Reference proteome</keyword>
<dbReference type="Proteomes" id="UP001164746">
    <property type="component" value="Chromosome 9"/>
</dbReference>